<gene>
    <name evidence="2" type="ORF">J2736_002212</name>
</gene>
<dbReference type="RefSeq" id="WP_310226324.1">
    <property type="nucleotide sequence ID" value="NZ_JAVDSB010000002.1"/>
</dbReference>
<comment type="caution">
    <text evidence="2">The sequence shown here is derived from an EMBL/GenBank/DDBJ whole genome shotgun (WGS) entry which is preliminary data.</text>
</comment>
<evidence type="ECO:0000259" key="1">
    <source>
        <dbReference type="Pfam" id="PF12697"/>
    </source>
</evidence>
<dbReference type="Gene3D" id="3.40.50.1820">
    <property type="entry name" value="alpha/beta hydrolase"/>
    <property type="match status" value="1"/>
</dbReference>
<dbReference type="Pfam" id="PF12697">
    <property type="entry name" value="Abhydrolase_6"/>
    <property type="match status" value="1"/>
</dbReference>
<dbReference type="PANTHER" id="PTHR43798:SF33">
    <property type="entry name" value="HYDROLASE, PUTATIVE (AFU_ORTHOLOGUE AFUA_2G14860)-RELATED"/>
    <property type="match status" value="1"/>
</dbReference>
<feature type="domain" description="AB hydrolase-1" evidence="1">
    <location>
        <begin position="16"/>
        <end position="238"/>
    </location>
</feature>
<dbReference type="InterPro" id="IPR000073">
    <property type="entry name" value="AB_hydrolase_1"/>
</dbReference>
<dbReference type="InterPro" id="IPR029058">
    <property type="entry name" value="AB_hydrolase_fold"/>
</dbReference>
<evidence type="ECO:0000313" key="2">
    <source>
        <dbReference type="EMBL" id="MDR6551025.1"/>
    </source>
</evidence>
<accession>A0ABU1NU66</accession>
<keyword evidence="3" id="KW-1185">Reference proteome</keyword>
<proteinExistence type="predicted"/>
<dbReference type="InterPro" id="IPR050266">
    <property type="entry name" value="AB_hydrolase_sf"/>
</dbReference>
<dbReference type="SUPFAM" id="SSF53474">
    <property type="entry name" value="alpha/beta-Hydrolases"/>
    <property type="match status" value="1"/>
</dbReference>
<protein>
    <submittedName>
        <fullName evidence="2">Pimeloyl-ACP methyl ester carboxylesterase</fullName>
    </submittedName>
</protein>
<evidence type="ECO:0000313" key="3">
    <source>
        <dbReference type="Proteomes" id="UP001267290"/>
    </source>
</evidence>
<dbReference type="PANTHER" id="PTHR43798">
    <property type="entry name" value="MONOACYLGLYCEROL LIPASE"/>
    <property type="match status" value="1"/>
</dbReference>
<organism evidence="2 3">
    <name type="scientific">Paenibacillus qinlingensis</name>
    <dbReference type="NCBI Taxonomy" id="1837343"/>
    <lineage>
        <taxon>Bacteria</taxon>
        <taxon>Bacillati</taxon>
        <taxon>Bacillota</taxon>
        <taxon>Bacilli</taxon>
        <taxon>Bacillales</taxon>
        <taxon>Paenibacillaceae</taxon>
        <taxon>Paenibacillus</taxon>
    </lineage>
</organism>
<reference evidence="2 3" key="1">
    <citation type="submission" date="2023-07" db="EMBL/GenBank/DDBJ databases">
        <title>Sorghum-associated microbial communities from plants grown in Nebraska, USA.</title>
        <authorList>
            <person name="Schachtman D."/>
        </authorList>
    </citation>
    <scope>NUCLEOTIDE SEQUENCE [LARGE SCALE GENOMIC DNA]</scope>
    <source>
        <strain evidence="2 3">CC258</strain>
    </source>
</reference>
<name>A0ABU1NU66_9BACL</name>
<sequence length="261" mass="29494">MFLHHFETGTQNPTTLLFLHGSGLGGWMWRPHVDHLSKYHCIIPDLPEHRGSIHKGIFSIPNVAEHMAEIISKKAHGRRAHLVGLDLGGQVALHLSVIAPELVNSVLVSGVCTSPSLSVKWLAYFHKFILPIKHQDWLIRAKMKQWGIPMKHFEEVRKDIIMQDWSSSIRISKENFGFKLPRIASHHKLPPMLAVAGEYEGASIQQSLLNLCAAYPSSKSYFVRRAKHNWPLENPALFSKTVASWIVGHPLPELLVSTQLR</sequence>
<dbReference type="EMBL" id="JAVDSB010000002">
    <property type="protein sequence ID" value="MDR6551025.1"/>
    <property type="molecule type" value="Genomic_DNA"/>
</dbReference>
<dbReference type="Proteomes" id="UP001267290">
    <property type="component" value="Unassembled WGS sequence"/>
</dbReference>